<dbReference type="PANTHER" id="PTHR33164:SF64">
    <property type="entry name" value="TRANSCRIPTIONAL REGULATOR SLYA"/>
    <property type="match status" value="1"/>
</dbReference>
<dbReference type="InterPro" id="IPR036388">
    <property type="entry name" value="WH-like_DNA-bd_sf"/>
</dbReference>
<name>A0A1X7F9Y3_9PROT</name>
<dbReference type="InterPro" id="IPR039422">
    <property type="entry name" value="MarR/SlyA-like"/>
</dbReference>
<dbReference type="PROSITE" id="PS50995">
    <property type="entry name" value="HTH_MARR_2"/>
    <property type="match status" value="1"/>
</dbReference>
<dbReference type="PRINTS" id="PR00598">
    <property type="entry name" value="HTHMARR"/>
</dbReference>
<dbReference type="Proteomes" id="UP000192936">
    <property type="component" value="Unassembled WGS sequence"/>
</dbReference>
<dbReference type="AlphaFoldDB" id="A0A1X7F9Y3"/>
<dbReference type="InterPro" id="IPR000835">
    <property type="entry name" value="HTH_MarR-typ"/>
</dbReference>
<gene>
    <name evidence="5" type="ORF">SAMN02982917_2386</name>
</gene>
<dbReference type="Pfam" id="PF12802">
    <property type="entry name" value="MarR_2"/>
    <property type="match status" value="1"/>
</dbReference>
<dbReference type="PROSITE" id="PS01117">
    <property type="entry name" value="HTH_MARR_1"/>
    <property type="match status" value="1"/>
</dbReference>
<sequence>MLQDKPLRLPPNFGLHLFRASHLWRRAANKVLADSGFSTSAIAPLMLLAELGDGLRQRELAEEMAVEGPSLVRLLDGLETAGLLERREDACDRRAKTLHMTDAGRHLLVQVNDALNDVRQRLMAEATEADVEACYRVLSIIEANAKREQT</sequence>
<evidence type="ECO:0000256" key="1">
    <source>
        <dbReference type="ARBA" id="ARBA00023015"/>
    </source>
</evidence>
<organism evidence="5 6">
    <name type="scientific">Azospirillum oryzae</name>
    <dbReference type="NCBI Taxonomy" id="286727"/>
    <lineage>
        <taxon>Bacteria</taxon>
        <taxon>Pseudomonadati</taxon>
        <taxon>Pseudomonadota</taxon>
        <taxon>Alphaproteobacteria</taxon>
        <taxon>Rhodospirillales</taxon>
        <taxon>Azospirillaceae</taxon>
        <taxon>Azospirillum</taxon>
    </lineage>
</organism>
<dbReference type="GO" id="GO:0006950">
    <property type="term" value="P:response to stress"/>
    <property type="evidence" value="ECO:0007669"/>
    <property type="project" value="TreeGrafter"/>
</dbReference>
<evidence type="ECO:0000256" key="3">
    <source>
        <dbReference type="ARBA" id="ARBA00023163"/>
    </source>
</evidence>
<dbReference type="PANTHER" id="PTHR33164">
    <property type="entry name" value="TRANSCRIPTIONAL REGULATOR, MARR FAMILY"/>
    <property type="match status" value="1"/>
</dbReference>
<dbReference type="SUPFAM" id="SSF46785">
    <property type="entry name" value="Winged helix' DNA-binding domain"/>
    <property type="match status" value="1"/>
</dbReference>
<dbReference type="InterPro" id="IPR036390">
    <property type="entry name" value="WH_DNA-bd_sf"/>
</dbReference>
<dbReference type="OrthoDB" id="7427954at2"/>
<reference evidence="5 6" key="1">
    <citation type="submission" date="2017-04" db="EMBL/GenBank/DDBJ databases">
        <authorList>
            <person name="Afonso C.L."/>
            <person name="Miller P.J."/>
            <person name="Scott M.A."/>
            <person name="Spackman E."/>
            <person name="Goraichik I."/>
            <person name="Dimitrov K.M."/>
            <person name="Suarez D.L."/>
            <person name="Swayne D.E."/>
        </authorList>
    </citation>
    <scope>NUCLEOTIDE SEQUENCE [LARGE SCALE GENOMIC DNA]</scope>
    <source>
        <strain evidence="5 6">A2P</strain>
    </source>
</reference>
<dbReference type="GO" id="GO:0003700">
    <property type="term" value="F:DNA-binding transcription factor activity"/>
    <property type="evidence" value="ECO:0007669"/>
    <property type="project" value="InterPro"/>
</dbReference>
<dbReference type="Gene3D" id="1.10.10.10">
    <property type="entry name" value="Winged helix-like DNA-binding domain superfamily/Winged helix DNA-binding domain"/>
    <property type="match status" value="1"/>
</dbReference>
<proteinExistence type="predicted"/>
<keyword evidence="3" id="KW-0804">Transcription</keyword>
<feature type="domain" description="HTH marR-type" evidence="4">
    <location>
        <begin position="10"/>
        <end position="143"/>
    </location>
</feature>
<dbReference type="GO" id="GO:0003677">
    <property type="term" value="F:DNA binding"/>
    <property type="evidence" value="ECO:0007669"/>
    <property type="project" value="UniProtKB-KW"/>
</dbReference>
<keyword evidence="1" id="KW-0805">Transcription regulation</keyword>
<accession>A0A1X7F9Y3</accession>
<protein>
    <submittedName>
        <fullName evidence="5">MarR family transcriptional regulator, transcriptional regulator for hemolysin</fullName>
    </submittedName>
</protein>
<dbReference type="RefSeq" id="WP_085085524.1">
    <property type="nucleotide sequence ID" value="NZ_FXAK01000005.1"/>
</dbReference>
<dbReference type="EMBL" id="FXAK01000005">
    <property type="protein sequence ID" value="SMF48538.1"/>
    <property type="molecule type" value="Genomic_DNA"/>
</dbReference>
<keyword evidence="2" id="KW-0238">DNA-binding</keyword>
<evidence type="ECO:0000259" key="4">
    <source>
        <dbReference type="PROSITE" id="PS50995"/>
    </source>
</evidence>
<evidence type="ECO:0000256" key="2">
    <source>
        <dbReference type="ARBA" id="ARBA00023125"/>
    </source>
</evidence>
<dbReference type="InterPro" id="IPR023187">
    <property type="entry name" value="Tscrpt_reg_MarR-type_CS"/>
</dbReference>
<dbReference type="STRING" id="286727.SAMN02982917_2386"/>
<evidence type="ECO:0000313" key="5">
    <source>
        <dbReference type="EMBL" id="SMF48538.1"/>
    </source>
</evidence>
<dbReference type="SMART" id="SM00347">
    <property type="entry name" value="HTH_MARR"/>
    <property type="match status" value="1"/>
</dbReference>
<evidence type="ECO:0000313" key="6">
    <source>
        <dbReference type="Proteomes" id="UP000192936"/>
    </source>
</evidence>